<evidence type="ECO:0000256" key="2">
    <source>
        <dbReference type="SAM" id="MobiDB-lite"/>
    </source>
</evidence>
<keyword evidence="1" id="KW-0963">Cytoplasm</keyword>
<accession>A0A7S0ZHW5</accession>
<keyword evidence="1" id="KW-0967">Endosome</keyword>
<dbReference type="GO" id="GO:0043328">
    <property type="term" value="P:protein transport to vacuole involved in ubiquitin-dependent protein catabolic process via the multivesicular body sorting pathway"/>
    <property type="evidence" value="ECO:0007669"/>
    <property type="project" value="UniProtKB-UniRule"/>
</dbReference>
<evidence type="ECO:0000256" key="1">
    <source>
        <dbReference type="RuleBase" id="RU367095"/>
    </source>
</evidence>
<dbReference type="AlphaFoldDB" id="A0A7S0ZHW5"/>
<comment type="similarity">
    <text evidence="1">Belongs to the VPS36 family.</text>
</comment>
<dbReference type="GO" id="GO:0043130">
    <property type="term" value="F:ubiquitin binding"/>
    <property type="evidence" value="ECO:0007669"/>
    <property type="project" value="UniProtKB-UniRule"/>
</dbReference>
<comment type="function">
    <text evidence="1">Component of the ESCRT-II complex (endosomal sorting complex required for transport II), which is required for multivesicular body (MVB) formation and sorting of endosomal cargo proteins into MVBs.</text>
</comment>
<protein>
    <recommendedName>
        <fullName evidence="1">Vacuolar protein-sorting-associated protein 36</fullName>
    </recommendedName>
    <alternativeName>
        <fullName evidence="1">ESCRT-II complex subunit VPS36</fullName>
    </alternativeName>
</protein>
<dbReference type="Gene3D" id="6.10.140.260">
    <property type="match status" value="1"/>
</dbReference>
<sequence>MVGKGDVNHVMDKFVRCEVGVGGRVTGVNEEVTHGVFSQSVLSVGDLGRNNSGSKKKSGGNQESSNGVRGSLNITSHRIIMYSDDTPSAYILPMELVTKVLDESSLMKGRILVYPRGSHDKAVQIELNRRRDVARALESLGKSIRERVWMKQREHQKKAAQSTVNETQQLFTRNAVQAQSTVGSNAPPQIGTVGVDALFRREKQREEVRTETLTSAFQDLDSLMERAREVVSISETIQASLDRKRRETEAQQSDKNASTNSSSALAAQEDELSKLLSEMGISSPVTMNTVGKRKSVYHEQIAYQLAQFLPPLLDKLGGIVTAVDAFCMYNRARASTELVGPDDFRAAYRLFEPLKIPLLIIRLESSGITAIRNAHSNVEAAAERLRELAVQKGSLVALDLIQTNSMPLSLAVEQLETAEQLGKLCRDETPEHGVRFYPNKFSEFSIKTR</sequence>
<comment type="subcellular location">
    <subcellularLocation>
        <location evidence="1">Cytoplasm</location>
    </subcellularLocation>
    <subcellularLocation>
        <location evidence="1">Endosome</location>
    </subcellularLocation>
</comment>
<organism evidence="3">
    <name type="scientific">Timspurckia oligopyrenoides</name>
    <dbReference type="NCBI Taxonomy" id="708627"/>
    <lineage>
        <taxon>Eukaryota</taxon>
        <taxon>Rhodophyta</taxon>
        <taxon>Bangiophyceae</taxon>
        <taxon>Porphyridiales</taxon>
        <taxon>Porphyridiaceae</taxon>
        <taxon>Timspurckia</taxon>
    </lineage>
</organism>
<dbReference type="InterPro" id="IPR036388">
    <property type="entry name" value="WH-like_DNA-bd_sf"/>
</dbReference>
<dbReference type="GO" id="GO:0032266">
    <property type="term" value="F:phosphatidylinositol-3-phosphate binding"/>
    <property type="evidence" value="ECO:0007669"/>
    <property type="project" value="UniProtKB-UniRule"/>
</dbReference>
<dbReference type="GO" id="GO:0031902">
    <property type="term" value="C:late endosome membrane"/>
    <property type="evidence" value="ECO:0007669"/>
    <property type="project" value="UniProtKB-UniRule"/>
</dbReference>
<dbReference type="InterPro" id="IPR037855">
    <property type="entry name" value="Vps36"/>
</dbReference>
<feature type="region of interest" description="Disordered" evidence="2">
    <location>
        <begin position="48"/>
        <end position="70"/>
    </location>
</feature>
<evidence type="ECO:0000313" key="3">
    <source>
        <dbReference type="EMBL" id="CAD8822377.1"/>
    </source>
</evidence>
<reference evidence="3" key="1">
    <citation type="submission" date="2021-01" db="EMBL/GenBank/DDBJ databases">
        <authorList>
            <person name="Corre E."/>
            <person name="Pelletier E."/>
            <person name="Niang G."/>
            <person name="Scheremetjew M."/>
            <person name="Finn R."/>
            <person name="Kale V."/>
            <person name="Holt S."/>
            <person name="Cochrane G."/>
            <person name="Meng A."/>
            <person name="Brown T."/>
            <person name="Cohen L."/>
        </authorList>
    </citation>
    <scope>NUCLEOTIDE SEQUENCE</scope>
    <source>
        <strain evidence="3">CCMP3278</strain>
    </source>
</reference>
<dbReference type="PANTHER" id="PTHR13128">
    <property type="entry name" value="VACUOLAR PROTEIN-SORTING-ASSOCIATED PROTEIN 36"/>
    <property type="match status" value="1"/>
</dbReference>
<gene>
    <name evidence="3" type="ORF">TOLI1172_LOCUS6773</name>
</gene>
<keyword evidence="1" id="KW-0813">Transport</keyword>
<comment type="subunit">
    <text evidence="1">Component of the endosomal sorting complex required for transport II (ESCRT-II).</text>
</comment>
<dbReference type="EMBL" id="HBFP01009440">
    <property type="protein sequence ID" value="CAD8822377.1"/>
    <property type="molecule type" value="Transcribed_RNA"/>
</dbReference>
<dbReference type="InterPro" id="IPR036390">
    <property type="entry name" value="WH_DNA-bd_sf"/>
</dbReference>
<name>A0A7S0ZHW5_9RHOD</name>
<dbReference type="SUPFAM" id="SSF46785">
    <property type="entry name" value="Winged helix' DNA-binding domain"/>
    <property type="match status" value="2"/>
</dbReference>
<dbReference type="Gene3D" id="1.10.10.10">
    <property type="entry name" value="Winged helix-like DNA-binding domain superfamily/Winged helix DNA-binding domain"/>
    <property type="match status" value="2"/>
</dbReference>
<keyword evidence="1" id="KW-0653">Protein transport</keyword>
<feature type="region of interest" description="Disordered" evidence="2">
    <location>
        <begin position="241"/>
        <end position="264"/>
    </location>
</feature>
<proteinExistence type="inferred from homology"/>
<feature type="compositionally biased region" description="Low complexity" evidence="2">
    <location>
        <begin position="48"/>
        <end position="67"/>
    </location>
</feature>
<dbReference type="PANTHER" id="PTHR13128:SF12">
    <property type="entry name" value="VACUOLAR PROTEIN-SORTING-ASSOCIATED PROTEIN 36"/>
    <property type="match status" value="1"/>
</dbReference>
<dbReference type="Pfam" id="PF04157">
    <property type="entry name" value="EAP30"/>
    <property type="match status" value="1"/>
</dbReference>
<dbReference type="InterPro" id="IPR040608">
    <property type="entry name" value="Snf8/Vps36"/>
</dbReference>
<dbReference type="GO" id="GO:0000814">
    <property type="term" value="C:ESCRT II complex"/>
    <property type="evidence" value="ECO:0007669"/>
    <property type="project" value="UniProtKB-UniRule"/>
</dbReference>